<proteinExistence type="predicted"/>
<evidence type="ECO:0000313" key="1">
    <source>
        <dbReference type="EMBL" id="BCM25724.1"/>
    </source>
</evidence>
<dbReference type="EMBL" id="AP024110">
    <property type="protein sequence ID" value="BCM25724.1"/>
    <property type="molecule type" value="Genomic_DNA"/>
</dbReference>
<accession>A0A8D5JX30</accession>
<dbReference type="RefSeq" id="WP_221763786.1">
    <property type="nucleotide sequence ID" value="NZ_AP024110.1"/>
</dbReference>
<dbReference type="Pfam" id="PF09569">
    <property type="entry name" value="RE_ScaI"/>
    <property type="match status" value="1"/>
</dbReference>
<dbReference type="Proteomes" id="UP000826722">
    <property type="component" value="Chromosome"/>
</dbReference>
<sequence>MSPYATASIDQWPDITNQLISDHPLHPAEILDIAQVCWESVWETQIGSGSTIINLIEISPPATVIGYFFEKLFAKELARRYPAEWRGGVTGNDKDLVCIADNQKSIEIKASGQLGLKIYGNRSYGQEAENAHLVKKDKSGYYITVNFYANVLTLVRFGWIDASDWQAQKAATGQMAGLNPNVYEYKLLPLKGRYALNAPIGLLSGIGPKLSGELQAIGIRRVIDLIQYDGEANKSLLKAQKIALTYEDLFAKEFTEAFDEPQPPPTLVADQ</sequence>
<dbReference type="AlphaFoldDB" id="A0A8D5JX30"/>
<dbReference type="KEGG" id="mpau:ZMTM_19830"/>
<gene>
    <name evidence="1" type="ORF">ZMTM_19830</name>
</gene>
<protein>
    <recommendedName>
        <fullName evidence="3">Restriction endonuclease</fullName>
    </recommendedName>
</protein>
<keyword evidence="2" id="KW-1185">Reference proteome</keyword>
<dbReference type="REBASE" id="509254">
    <property type="entry name" value="MbaZm11ORF19840P"/>
</dbReference>
<reference evidence="1" key="1">
    <citation type="journal article" date="2021" name="Arch. Microbiol.">
        <title>Methyloradius palustris gen. nov., sp. nov., a methanol-oxidizing bacterium isolated from snow.</title>
        <authorList>
            <person name="Miyadera T."/>
            <person name="Kojima H."/>
            <person name="Fukui M."/>
        </authorList>
    </citation>
    <scope>NUCLEOTIDE SEQUENCE</scope>
    <source>
        <strain evidence="1">Zm11</strain>
    </source>
</reference>
<organism evidence="1 2">
    <name type="scientific">Methyloradius palustris</name>
    <dbReference type="NCBI Taxonomy" id="2778876"/>
    <lineage>
        <taxon>Bacteria</taxon>
        <taxon>Pseudomonadati</taxon>
        <taxon>Pseudomonadota</taxon>
        <taxon>Betaproteobacteria</taxon>
        <taxon>Nitrosomonadales</taxon>
        <taxon>Methylophilaceae</taxon>
        <taxon>Methyloradius</taxon>
    </lineage>
</organism>
<evidence type="ECO:0000313" key="2">
    <source>
        <dbReference type="Proteomes" id="UP000826722"/>
    </source>
</evidence>
<dbReference type="InterPro" id="IPR019069">
    <property type="entry name" value="Restrct_endonuc_II_ScaI"/>
</dbReference>
<name>A0A8D5JX30_9PROT</name>
<evidence type="ECO:0008006" key="3">
    <source>
        <dbReference type="Google" id="ProtNLM"/>
    </source>
</evidence>